<accession>A0A8W8MZY0</accession>
<evidence type="ECO:0000313" key="2">
    <source>
        <dbReference type="EnsemblMetazoa" id="G4701.1:cds"/>
    </source>
</evidence>
<evidence type="ECO:0000313" key="3">
    <source>
        <dbReference type="Proteomes" id="UP000005408"/>
    </source>
</evidence>
<dbReference type="Proteomes" id="UP000005408">
    <property type="component" value="Unassembled WGS sequence"/>
</dbReference>
<keyword evidence="3" id="KW-1185">Reference proteome</keyword>
<evidence type="ECO:0000256" key="1">
    <source>
        <dbReference type="SAM" id="MobiDB-lite"/>
    </source>
</evidence>
<feature type="region of interest" description="Disordered" evidence="1">
    <location>
        <begin position="88"/>
        <end position="109"/>
    </location>
</feature>
<dbReference type="AlphaFoldDB" id="A0A8W8MZY0"/>
<reference evidence="2" key="1">
    <citation type="submission" date="2022-08" db="UniProtKB">
        <authorList>
            <consortium name="EnsemblMetazoa"/>
        </authorList>
    </citation>
    <scope>IDENTIFICATION</scope>
    <source>
        <strain evidence="2">05x7-T-G4-1.051#20</strain>
    </source>
</reference>
<dbReference type="EnsemblMetazoa" id="G4701.1">
    <property type="protein sequence ID" value="G4701.1:cds"/>
    <property type="gene ID" value="G4701"/>
</dbReference>
<sequence>MKKWFTADNRRLWVFQEAEKRGKCSEIYVRETLYIDYNKFTTKNNGVSVYVRGNPGGYLWRNVPTKSIQPNKNPKITSLQTIPTSSAYTHQKCSKETDTSGICSTKLER</sequence>
<name>A0A8W8MZY0_MAGGI</name>
<proteinExistence type="predicted"/>
<organism evidence="2 3">
    <name type="scientific">Magallana gigas</name>
    <name type="common">Pacific oyster</name>
    <name type="synonym">Crassostrea gigas</name>
    <dbReference type="NCBI Taxonomy" id="29159"/>
    <lineage>
        <taxon>Eukaryota</taxon>
        <taxon>Metazoa</taxon>
        <taxon>Spiralia</taxon>
        <taxon>Lophotrochozoa</taxon>
        <taxon>Mollusca</taxon>
        <taxon>Bivalvia</taxon>
        <taxon>Autobranchia</taxon>
        <taxon>Pteriomorphia</taxon>
        <taxon>Ostreida</taxon>
        <taxon>Ostreoidea</taxon>
        <taxon>Ostreidae</taxon>
        <taxon>Magallana</taxon>
    </lineage>
</organism>
<protein>
    <submittedName>
        <fullName evidence="2">Uncharacterized protein</fullName>
    </submittedName>
</protein>